<gene>
    <name evidence="3" type="ORF">FE263_06045</name>
</gene>
<dbReference type="InterPro" id="IPR029062">
    <property type="entry name" value="Class_I_gatase-like"/>
</dbReference>
<proteinExistence type="predicted"/>
<organism evidence="3 4">
    <name type="scientific">Lichenicoccus roseus</name>
    <dbReference type="NCBI Taxonomy" id="2683649"/>
    <lineage>
        <taxon>Bacteria</taxon>
        <taxon>Pseudomonadati</taxon>
        <taxon>Pseudomonadota</taxon>
        <taxon>Alphaproteobacteria</taxon>
        <taxon>Acetobacterales</taxon>
        <taxon>Acetobacteraceae</taxon>
        <taxon>Lichenicoccus</taxon>
    </lineage>
</organism>
<dbReference type="SUPFAM" id="SSF52317">
    <property type="entry name" value="Class I glutamine amidotransferase-like"/>
    <property type="match status" value="1"/>
</dbReference>
<feature type="region of interest" description="Disordered" evidence="1">
    <location>
        <begin position="229"/>
        <end position="250"/>
    </location>
</feature>
<keyword evidence="4" id="KW-1185">Reference proteome</keyword>
<dbReference type="Gene3D" id="3.40.50.880">
    <property type="match status" value="1"/>
</dbReference>
<dbReference type="Proteomes" id="UP000305654">
    <property type="component" value="Unassembled WGS sequence"/>
</dbReference>
<dbReference type="PANTHER" id="PTHR43130">
    <property type="entry name" value="ARAC-FAMILY TRANSCRIPTIONAL REGULATOR"/>
    <property type="match status" value="1"/>
</dbReference>
<dbReference type="InterPro" id="IPR002818">
    <property type="entry name" value="DJ-1/PfpI"/>
</dbReference>
<name>A0A5R9JC98_9PROT</name>
<dbReference type="AlphaFoldDB" id="A0A5R9JC98"/>
<dbReference type="CDD" id="cd03139">
    <property type="entry name" value="GATase1_PfpI_2"/>
    <property type="match status" value="1"/>
</dbReference>
<dbReference type="GO" id="GO:0006355">
    <property type="term" value="P:regulation of DNA-templated transcription"/>
    <property type="evidence" value="ECO:0007669"/>
    <property type="project" value="TreeGrafter"/>
</dbReference>
<evidence type="ECO:0000259" key="2">
    <source>
        <dbReference type="Pfam" id="PF01965"/>
    </source>
</evidence>
<reference evidence="3 4" key="1">
    <citation type="submission" date="2019-05" db="EMBL/GenBank/DDBJ databases">
        <authorList>
            <person name="Pankratov T."/>
            <person name="Grouzdev D."/>
        </authorList>
    </citation>
    <scope>NUCLEOTIDE SEQUENCE [LARGE SCALE GENOMIC DNA]</scope>
    <source>
        <strain evidence="3 4">KEBCLARHB70R</strain>
    </source>
</reference>
<dbReference type="Pfam" id="PF01965">
    <property type="entry name" value="DJ-1_PfpI"/>
    <property type="match status" value="1"/>
</dbReference>
<dbReference type="OrthoDB" id="186587at2"/>
<dbReference type="RefSeq" id="WP_138325080.1">
    <property type="nucleotide sequence ID" value="NZ_VCDI01000002.1"/>
</dbReference>
<sequence>MNPTVVNIGLVLFPNLTQLDLTGPAEVFGRMPGAKVQLLWKSIGPVTSDRGMRILPDATFDSCRSLDVICVPGGPGQIALMEDEETLHFLRRIAPGCRLVTSVCTGSLVLGAAGLLIGYQATCHWSSLDQLGLLGAHPVANRVVRDRSRITGAGVTSGIDFALTVVGELAGSGIAQGIQLQMEYDPEPPYRTGSPRSAPAELLASTRETIAPFIAMRRAATERAAECLRRSAQDALPPQSGGLEQAIDRR</sequence>
<evidence type="ECO:0000313" key="4">
    <source>
        <dbReference type="Proteomes" id="UP000305654"/>
    </source>
</evidence>
<evidence type="ECO:0000256" key="1">
    <source>
        <dbReference type="SAM" id="MobiDB-lite"/>
    </source>
</evidence>
<protein>
    <submittedName>
        <fullName evidence="3">DJ-1/PfpI family protein</fullName>
    </submittedName>
</protein>
<feature type="domain" description="DJ-1/PfpI" evidence="2">
    <location>
        <begin position="10"/>
        <end position="166"/>
    </location>
</feature>
<comment type="caution">
    <text evidence="3">The sequence shown here is derived from an EMBL/GenBank/DDBJ whole genome shotgun (WGS) entry which is preliminary data.</text>
</comment>
<accession>A0A5R9JC98</accession>
<evidence type="ECO:0000313" key="3">
    <source>
        <dbReference type="EMBL" id="TLU73006.1"/>
    </source>
</evidence>
<dbReference type="InterPro" id="IPR052158">
    <property type="entry name" value="INH-QAR"/>
</dbReference>
<dbReference type="EMBL" id="VCDI01000002">
    <property type="protein sequence ID" value="TLU73006.1"/>
    <property type="molecule type" value="Genomic_DNA"/>
</dbReference>
<dbReference type="PANTHER" id="PTHR43130:SF2">
    <property type="entry name" value="DJ-1_PFPI DOMAIN-CONTAINING PROTEIN"/>
    <property type="match status" value="1"/>
</dbReference>